<proteinExistence type="predicted"/>
<name>A0A1G7E1A3_9ACTN</name>
<dbReference type="STRING" id="675864.SAMN04489747_3783"/>
<dbReference type="AlphaFoldDB" id="A0A1G7E1A3"/>
<dbReference type="EMBL" id="LT629688">
    <property type="protein sequence ID" value="SDE57256.1"/>
    <property type="molecule type" value="Genomic_DNA"/>
</dbReference>
<keyword evidence="2" id="KW-0812">Transmembrane</keyword>
<evidence type="ECO:0000313" key="3">
    <source>
        <dbReference type="EMBL" id="SDE57256.1"/>
    </source>
</evidence>
<feature type="compositionally biased region" description="Low complexity" evidence="1">
    <location>
        <begin position="146"/>
        <end position="169"/>
    </location>
</feature>
<dbReference type="Proteomes" id="UP000198546">
    <property type="component" value="Chromosome i"/>
</dbReference>
<feature type="region of interest" description="Disordered" evidence="1">
    <location>
        <begin position="141"/>
        <end position="169"/>
    </location>
</feature>
<reference evidence="3 4" key="1">
    <citation type="submission" date="2016-10" db="EMBL/GenBank/DDBJ databases">
        <authorList>
            <person name="de Groot N.N."/>
        </authorList>
    </citation>
    <scope>NUCLEOTIDE SEQUENCE [LARGE SCALE GENOMIC DNA]</scope>
    <source>
        <strain evidence="3 4">MON 2.2</strain>
    </source>
</reference>
<protein>
    <submittedName>
        <fullName evidence="3">Uncharacterized protein</fullName>
    </submittedName>
</protein>
<dbReference type="RefSeq" id="WP_157677216.1">
    <property type="nucleotide sequence ID" value="NZ_LT629688.1"/>
</dbReference>
<evidence type="ECO:0000256" key="1">
    <source>
        <dbReference type="SAM" id="MobiDB-lite"/>
    </source>
</evidence>
<dbReference type="OrthoDB" id="5198339at2"/>
<feature type="transmembrane region" description="Helical" evidence="2">
    <location>
        <begin position="24"/>
        <end position="45"/>
    </location>
</feature>
<keyword evidence="2" id="KW-1133">Transmembrane helix</keyword>
<evidence type="ECO:0000256" key="2">
    <source>
        <dbReference type="SAM" id="Phobius"/>
    </source>
</evidence>
<keyword evidence="4" id="KW-1185">Reference proteome</keyword>
<evidence type="ECO:0000313" key="4">
    <source>
        <dbReference type="Proteomes" id="UP000198546"/>
    </source>
</evidence>
<keyword evidence="2" id="KW-0472">Membrane</keyword>
<organism evidence="3 4">
    <name type="scientific">Auraticoccus monumenti</name>
    <dbReference type="NCBI Taxonomy" id="675864"/>
    <lineage>
        <taxon>Bacteria</taxon>
        <taxon>Bacillati</taxon>
        <taxon>Actinomycetota</taxon>
        <taxon>Actinomycetes</taxon>
        <taxon>Propionibacteriales</taxon>
        <taxon>Propionibacteriaceae</taxon>
        <taxon>Auraticoccus</taxon>
    </lineage>
</organism>
<accession>A0A1G7E1A3</accession>
<sequence>MTSPATPPEPDGRPPDQAPHRSRWWLGVLLFVAGLVAGVLTVGLLTSTTPDFGTAGGGPDAAPTEPAPVPSEGVPVVARAEVNAACLRVINEAQDVYSILQNLDQAVDDVNLQQLDDMVRQLQPIQPRLARDLQDCRVDAGAVVDPSASGTPAAPPGTASPTPQASPTG</sequence>
<gene>
    <name evidence="3" type="ORF">SAMN04489747_3783</name>
</gene>